<accession>A0A517ZUN5</accession>
<feature type="domain" description="N-acetyltransferase" evidence="1">
    <location>
        <begin position="6"/>
        <end position="138"/>
    </location>
</feature>
<dbReference type="PANTHER" id="PTHR43233">
    <property type="entry name" value="FAMILY N-ACETYLTRANSFERASE, PUTATIVE (AFU_ORTHOLOGUE AFUA_6G03350)-RELATED"/>
    <property type="match status" value="1"/>
</dbReference>
<dbReference type="Gene3D" id="3.40.630.30">
    <property type="match status" value="1"/>
</dbReference>
<dbReference type="SUPFAM" id="SSF55729">
    <property type="entry name" value="Acyl-CoA N-acyltransferases (Nat)"/>
    <property type="match status" value="1"/>
</dbReference>
<gene>
    <name evidence="2" type="ORF">Mal52_46880</name>
</gene>
<evidence type="ECO:0000313" key="2">
    <source>
        <dbReference type="EMBL" id="QDU46187.1"/>
    </source>
</evidence>
<dbReference type="Pfam" id="PF13508">
    <property type="entry name" value="Acetyltransf_7"/>
    <property type="match status" value="1"/>
</dbReference>
<dbReference type="AlphaFoldDB" id="A0A517ZUN5"/>
<dbReference type="RefSeq" id="WP_145378725.1">
    <property type="nucleotide sequence ID" value="NZ_CP036276.1"/>
</dbReference>
<evidence type="ECO:0000313" key="3">
    <source>
        <dbReference type="Proteomes" id="UP000319383"/>
    </source>
</evidence>
<dbReference type="PANTHER" id="PTHR43233:SF1">
    <property type="entry name" value="FAMILY N-ACETYLTRANSFERASE, PUTATIVE (AFU_ORTHOLOGUE AFUA_6G03350)-RELATED"/>
    <property type="match status" value="1"/>
</dbReference>
<organism evidence="2 3">
    <name type="scientific">Symmachiella dynata</name>
    <dbReference type="NCBI Taxonomy" id="2527995"/>
    <lineage>
        <taxon>Bacteria</taxon>
        <taxon>Pseudomonadati</taxon>
        <taxon>Planctomycetota</taxon>
        <taxon>Planctomycetia</taxon>
        <taxon>Planctomycetales</taxon>
        <taxon>Planctomycetaceae</taxon>
        <taxon>Symmachiella</taxon>
    </lineage>
</organism>
<protein>
    <submittedName>
        <fullName evidence="2">Acetyltransferase (GNAT) family protein</fullName>
    </submittedName>
</protein>
<keyword evidence="3" id="KW-1185">Reference proteome</keyword>
<proteinExistence type="predicted"/>
<sequence length="138" mass="15457">MEPLAIQYSDNRRPTIEEILPLYLANQWSSADKPDVLHKGLLASDSLVTAWDGEQLVGLGNAISDGHLVVYYPHLLVWPKYHGRGIGTGLMRLLMDKYAGLHQQMLVADGRALDFYRKCGFERAGQTAAMWIYAGDDH</sequence>
<dbReference type="EMBL" id="CP036276">
    <property type="protein sequence ID" value="QDU46187.1"/>
    <property type="molecule type" value="Genomic_DNA"/>
</dbReference>
<evidence type="ECO:0000259" key="1">
    <source>
        <dbReference type="PROSITE" id="PS51186"/>
    </source>
</evidence>
<reference evidence="2 3" key="1">
    <citation type="submission" date="2019-02" db="EMBL/GenBank/DDBJ databases">
        <title>Deep-cultivation of Planctomycetes and their phenomic and genomic characterization uncovers novel biology.</title>
        <authorList>
            <person name="Wiegand S."/>
            <person name="Jogler M."/>
            <person name="Boedeker C."/>
            <person name="Pinto D."/>
            <person name="Vollmers J."/>
            <person name="Rivas-Marin E."/>
            <person name="Kohn T."/>
            <person name="Peeters S.H."/>
            <person name="Heuer A."/>
            <person name="Rast P."/>
            <person name="Oberbeckmann S."/>
            <person name="Bunk B."/>
            <person name="Jeske O."/>
            <person name="Meyerdierks A."/>
            <person name="Storesund J.E."/>
            <person name="Kallscheuer N."/>
            <person name="Luecker S."/>
            <person name="Lage O.M."/>
            <person name="Pohl T."/>
            <person name="Merkel B.J."/>
            <person name="Hornburger P."/>
            <person name="Mueller R.-W."/>
            <person name="Bruemmer F."/>
            <person name="Labrenz M."/>
            <person name="Spormann A.M."/>
            <person name="Op den Camp H."/>
            <person name="Overmann J."/>
            <person name="Amann R."/>
            <person name="Jetten M.S.M."/>
            <person name="Mascher T."/>
            <person name="Medema M.H."/>
            <person name="Devos D.P."/>
            <person name="Kaster A.-K."/>
            <person name="Ovreas L."/>
            <person name="Rohde M."/>
            <person name="Galperin M.Y."/>
            <person name="Jogler C."/>
        </authorList>
    </citation>
    <scope>NUCLEOTIDE SEQUENCE [LARGE SCALE GENOMIC DNA]</scope>
    <source>
        <strain evidence="2 3">Mal52</strain>
    </source>
</reference>
<dbReference type="CDD" id="cd04301">
    <property type="entry name" value="NAT_SF"/>
    <property type="match status" value="1"/>
</dbReference>
<dbReference type="InterPro" id="IPR000182">
    <property type="entry name" value="GNAT_dom"/>
</dbReference>
<keyword evidence="2" id="KW-0808">Transferase</keyword>
<dbReference type="KEGG" id="sdyn:Mal52_46880"/>
<dbReference type="GO" id="GO:0016747">
    <property type="term" value="F:acyltransferase activity, transferring groups other than amino-acyl groups"/>
    <property type="evidence" value="ECO:0007669"/>
    <property type="project" value="InterPro"/>
</dbReference>
<dbReference type="PROSITE" id="PS51186">
    <property type="entry name" value="GNAT"/>
    <property type="match status" value="1"/>
</dbReference>
<dbReference type="InterPro" id="IPR053144">
    <property type="entry name" value="Acetyltransferase_Butenolide"/>
</dbReference>
<name>A0A517ZUN5_9PLAN</name>
<dbReference type="Proteomes" id="UP000319383">
    <property type="component" value="Chromosome"/>
</dbReference>
<dbReference type="InterPro" id="IPR016181">
    <property type="entry name" value="Acyl_CoA_acyltransferase"/>
</dbReference>